<comment type="caution">
    <text evidence="3">The sequence shown here is derived from an EMBL/GenBank/DDBJ whole genome shotgun (WGS) entry which is preliminary data.</text>
</comment>
<dbReference type="InterPro" id="IPR021109">
    <property type="entry name" value="Peptidase_aspartic_dom_sf"/>
</dbReference>
<dbReference type="Proteomes" id="UP000682733">
    <property type="component" value="Unassembled WGS sequence"/>
</dbReference>
<dbReference type="PANTHER" id="PTHR33223:SF6">
    <property type="entry name" value="CCHC-TYPE DOMAIN-CONTAINING PROTEIN"/>
    <property type="match status" value="1"/>
</dbReference>
<dbReference type="EMBL" id="CAJNOK010000199">
    <property type="protein sequence ID" value="CAF0736438.1"/>
    <property type="molecule type" value="Genomic_DNA"/>
</dbReference>
<gene>
    <name evidence="3" type="ORF">OVA965_LOCUS1167</name>
    <name evidence="4" type="ORF">TMI583_LOCUS1168</name>
</gene>
<dbReference type="SUPFAM" id="SSF50630">
    <property type="entry name" value="Acid proteases"/>
    <property type="match status" value="1"/>
</dbReference>
<sequence>MSTNEEEEQIITRAEEEPQNDAEEVDEQPPAASSVITVENKIRQISSTLKKDETPVINQEDNGNHEFDSFILSNFEQFTGKQDVLTWLYEVEAKFNSLKVNRTFRYDAVPLLVSEEAKHWYIKNRKHIESFDDFYELILLEFHKDNLIFMHPKHRSTTVPGLGVASFSGEIPDSRPATTLTAVKLSTEPTSIIIPSTHIASLSTPLTTSLTEQTTIDLRRAVLENLVKSPKTFSGGNNDVKKWLEELQNTFDIAHIPDDNKLNIISYQLKGEAFIWYNENKKYFTSWDNFVKLIQKAFTSSFSADIAFSKLETYTQTHNQSVRNYYTEMMKLCKEADQTMSETTKLKYLLSKMKSSLQFEVRMKKPTNPQEFLHYAQEIEALVQLSSLTTNNNNQSSITVTASTTTSAPMPPFVSNTNLLSSTPRPPFNDNYRNNYNSPYRSSFRQSVQSQRYSFHPQQFSRGQLSIPISQFRPNQQRLSFNNYNNSYRQRIPESSKDGVASSQNTVNPSKSSLIFITTLVNNTKMRILIDTGATTTFISEKSLRKTKHHKYINKDSYSFLLADGVAPFLVSGIVELTIKFGDQLTKIHAHVARNLCNDMIIGMDYINRYNLNINIKQQTISIDNNKHKAQMVIDKDFDTQIFPVTLSKSKAYCNPIRFLILPNPYENFSWDSIVFAVLGTLKDGWISHRKLENIYPQKDLEHIEYLTNLLKLTEKRKDMFLERCSNDV</sequence>
<feature type="compositionally biased region" description="Acidic residues" evidence="1">
    <location>
        <begin position="17"/>
        <end position="27"/>
    </location>
</feature>
<organism evidence="3 5">
    <name type="scientific">Didymodactylos carnosus</name>
    <dbReference type="NCBI Taxonomy" id="1234261"/>
    <lineage>
        <taxon>Eukaryota</taxon>
        <taxon>Metazoa</taxon>
        <taxon>Spiralia</taxon>
        <taxon>Gnathifera</taxon>
        <taxon>Rotifera</taxon>
        <taxon>Eurotatoria</taxon>
        <taxon>Bdelloidea</taxon>
        <taxon>Philodinida</taxon>
        <taxon>Philodinidae</taxon>
        <taxon>Didymodactylos</taxon>
    </lineage>
</organism>
<dbReference type="CDD" id="cd00303">
    <property type="entry name" value="retropepsin_like"/>
    <property type="match status" value="1"/>
</dbReference>
<feature type="domain" description="Ty3 transposon capsid-like protein" evidence="2">
    <location>
        <begin position="227"/>
        <end position="400"/>
    </location>
</feature>
<evidence type="ECO:0000313" key="3">
    <source>
        <dbReference type="EMBL" id="CAF0736438.1"/>
    </source>
</evidence>
<dbReference type="InterPro" id="IPR045358">
    <property type="entry name" value="Ty3_capsid"/>
</dbReference>
<proteinExistence type="predicted"/>
<dbReference type="EMBL" id="CAJOBA010000199">
    <property type="protein sequence ID" value="CAF3513165.1"/>
    <property type="molecule type" value="Genomic_DNA"/>
</dbReference>
<dbReference type="AlphaFoldDB" id="A0A8S2CTS0"/>
<feature type="region of interest" description="Disordered" evidence="1">
    <location>
        <begin position="1"/>
        <end position="33"/>
    </location>
</feature>
<dbReference type="Gene3D" id="2.40.70.10">
    <property type="entry name" value="Acid Proteases"/>
    <property type="match status" value="1"/>
</dbReference>
<dbReference type="Pfam" id="PF19259">
    <property type="entry name" value="Ty3_capsid"/>
    <property type="match status" value="1"/>
</dbReference>
<reference evidence="3" key="1">
    <citation type="submission" date="2021-02" db="EMBL/GenBank/DDBJ databases">
        <authorList>
            <person name="Nowell W R."/>
        </authorList>
    </citation>
    <scope>NUCLEOTIDE SEQUENCE</scope>
</reference>
<evidence type="ECO:0000259" key="2">
    <source>
        <dbReference type="Pfam" id="PF19259"/>
    </source>
</evidence>
<protein>
    <recommendedName>
        <fullName evidence="2">Ty3 transposon capsid-like protein domain-containing protein</fullName>
    </recommendedName>
</protein>
<evidence type="ECO:0000313" key="5">
    <source>
        <dbReference type="Proteomes" id="UP000677228"/>
    </source>
</evidence>
<name>A0A8S2CTS0_9BILA</name>
<evidence type="ECO:0000256" key="1">
    <source>
        <dbReference type="SAM" id="MobiDB-lite"/>
    </source>
</evidence>
<dbReference type="PANTHER" id="PTHR33223">
    <property type="entry name" value="CCHC-TYPE DOMAIN-CONTAINING PROTEIN"/>
    <property type="match status" value="1"/>
</dbReference>
<evidence type="ECO:0000313" key="4">
    <source>
        <dbReference type="EMBL" id="CAF3513165.1"/>
    </source>
</evidence>
<dbReference type="Proteomes" id="UP000677228">
    <property type="component" value="Unassembled WGS sequence"/>
</dbReference>
<accession>A0A8S2CTS0</accession>
<dbReference type="Pfam" id="PF13975">
    <property type="entry name" value="gag-asp_proteas"/>
    <property type="match status" value="1"/>
</dbReference>